<proteinExistence type="predicted"/>
<reference evidence="1 2" key="1">
    <citation type="journal article" date="2021" name="BMC Genomics">
        <title>Datura genome reveals duplications of psychoactive alkaloid biosynthetic genes and high mutation rate following tissue culture.</title>
        <authorList>
            <person name="Rajewski A."/>
            <person name="Carter-House D."/>
            <person name="Stajich J."/>
            <person name="Litt A."/>
        </authorList>
    </citation>
    <scope>NUCLEOTIDE SEQUENCE [LARGE SCALE GENOMIC DNA]</scope>
    <source>
        <strain evidence="1">AR-01</strain>
    </source>
</reference>
<feature type="non-terminal residue" evidence="1">
    <location>
        <position position="96"/>
    </location>
</feature>
<comment type="caution">
    <text evidence="1">The sequence shown here is derived from an EMBL/GenBank/DDBJ whole genome shotgun (WGS) entry which is preliminary data.</text>
</comment>
<accession>A0ABS8UQJ1</accession>
<protein>
    <submittedName>
        <fullName evidence="1">Uncharacterized protein</fullName>
    </submittedName>
</protein>
<name>A0ABS8UQJ1_DATST</name>
<organism evidence="1 2">
    <name type="scientific">Datura stramonium</name>
    <name type="common">Jimsonweed</name>
    <name type="synonym">Common thornapple</name>
    <dbReference type="NCBI Taxonomy" id="4076"/>
    <lineage>
        <taxon>Eukaryota</taxon>
        <taxon>Viridiplantae</taxon>
        <taxon>Streptophyta</taxon>
        <taxon>Embryophyta</taxon>
        <taxon>Tracheophyta</taxon>
        <taxon>Spermatophyta</taxon>
        <taxon>Magnoliopsida</taxon>
        <taxon>eudicotyledons</taxon>
        <taxon>Gunneridae</taxon>
        <taxon>Pentapetalae</taxon>
        <taxon>asterids</taxon>
        <taxon>lamiids</taxon>
        <taxon>Solanales</taxon>
        <taxon>Solanaceae</taxon>
        <taxon>Solanoideae</taxon>
        <taxon>Datureae</taxon>
        <taxon>Datura</taxon>
    </lineage>
</organism>
<keyword evidence="2" id="KW-1185">Reference proteome</keyword>
<evidence type="ECO:0000313" key="1">
    <source>
        <dbReference type="EMBL" id="MCD9561181.1"/>
    </source>
</evidence>
<dbReference type="Proteomes" id="UP000823775">
    <property type="component" value="Unassembled WGS sequence"/>
</dbReference>
<gene>
    <name evidence="1" type="ORF">HAX54_020159</name>
</gene>
<dbReference type="EMBL" id="JACEIK010002439">
    <property type="protein sequence ID" value="MCD9561181.1"/>
    <property type="molecule type" value="Genomic_DNA"/>
</dbReference>
<sequence>MLKKALEIKATLSAMVDDLYKVQLSLSQVVTVTADFGEEVTKLKTQLTYLRREGVKSFNQVLRQVDSAAARAKVSDNELIVVVQTFYASLSNRIEK</sequence>
<evidence type="ECO:0000313" key="2">
    <source>
        <dbReference type="Proteomes" id="UP000823775"/>
    </source>
</evidence>